<dbReference type="PANTHER" id="PTHR43646:SF3">
    <property type="entry name" value="SLR1566 PROTEIN"/>
    <property type="match status" value="1"/>
</dbReference>
<dbReference type="Proteomes" id="UP001183222">
    <property type="component" value="Unassembled WGS sequence"/>
</dbReference>
<proteinExistence type="predicted"/>
<evidence type="ECO:0000313" key="4">
    <source>
        <dbReference type="EMBL" id="MDT0277864.1"/>
    </source>
</evidence>
<feature type="region of interest" description="Disordered" evidence="1">
    <location>
        <begin position="362"/>
        <end position="381"/>
    </location>
</feature>
<reference evidence="5" key="1">
    <citation type="submission" date="2023-07" db="EMBL/GenBank/DDBJ databases">
        <title>30 novel species of actinomycetes from the DSMZ collection.</title>
        <authorList>
            <person name="Nouioui I."/>
        </authorList>
    </citation>
    <scope>NUCLEOTIDE SEQUENCE [LARGE SCALE GENOMIC DNA]</scope>
    <source>
        <strain evidence="5">DSM 46792</strain>
    </source>
</reference>
<sequence>MSGRLLRGLAALSVAGAAHAALNVALLRRPPAAPAPVGRTVALVVPVRDEAENVLDCLAAALDQRGVPDLRVVVVDDGSTDGTAALVAAHPDPRVRLFSARPPEPGWLGKPNACAQGAAETDADVLVFLDADVRLMPDAVAAAVAVLDDAGLDLVSPWPRQLAGSAAERLVQPLQQWLWTTLLPLRLAERSARPSLAAANGQFLVVRRAAYERAGGHAAVRGEVVEDVALLRAVKTAGGRGVVVDGSNLAVCRMYDGWAGVCEGYGKSLWAAVGGSPAAGLAAAGVLTAVWVLPAAAALRGSRAGLVGYAAGVAGRAVSAASTGGRVWPDALAHPVSILALDLLVLRSVAGHRRGTLRWRGRGVTAQPPAPPGRAAARMGG</sequence>
<accession>A0ABU2KCE3</accession>
<dbReference type="CDD" id="cd00761">
    <property type="entry name" value="Glyco_tranf_GTA_type"/>
    <property type="match status" value="1"/>
</dbReference>
<evidence type="ECO:0000259" key="3">
    <source>
        <dbReference type="Pfam" id="PF00535"/>
    </source>
</evidence>
<dbReference type="SUPFAM" id="SSF53448">
    <property type="entry name" value="Nucleotide-diphospho-sugar transferases"/>
    <property type="match status" value="1"/>
</dbReference>
<dbReference type="RefSeq" id="WP_311346666.1">
    <property type="nucleotide sequence ID" value="NZ_JAVREI010000017.1"/>
</dbReference>
<feature type="domain" description="Glycosyltransferase 2-like" evidence="3">
    <location>
        <begin position="43"/>
        <end position="212"/>
    </location>
</feature>
<feature type="signal peptide" evidence="2">
    <location>
        <begin position="1"/>
        <end position="20"/>
    </location>
</feature>
<keyword evidence="5" id="KW-1185">Reference proteome</keyword>
<feature type="chain" id="PRO_5046589479" evidence="2">
    <location>
        <begin position="21"/>
        <end position="381"/>
    </location>
</feature>
<dbReference type="InterPro" id="IPR001173">
    <property type="entry name" value="Glyco_trans_2-like"/>
</dbReference>
<dbReference type="InterPro" id="IPR029044">
    <property type="entry name" value="Nucleotide-diphossugar_trans"/>
</dbReference>
<evidence type="ECO:0000313" key="5">
    <source>
        <dbReference type="Proteomes" id="UP001183222"/>
    </source>
</evidence>
<protein>
    <submittedName>
        <fullName evidence="4">Glycosyltransferase family 2 protein</fullName>
    </submittedName>
</protein>
<dbReference type="Gene3D" id="3.90.550.10">
    <property type="entry name" value="Spore Coat Polysaccharide Biosynthesis Protein SpsA, Chain A"/>
    <property type="match status" value="1"/>
</dbReference>
<gene>
    <name evidence="4" type="ORF">RM425_18340</name>
</gene>
<dbReference type="EMBL" id="JAVREI010000017">
    <property type="protein sequence ID" value="MDT0277864.1"/>
    <property type="molecule type" value="Genomic_DNA"/>
</dbReference>
<evidence type="ECO:0000256" key="1">
    <source>
        <dbReference type="SAM" id="MobiDB-lite"/>
    </source>
</evidence>
<name>A0ABU2KCE3_9ACTN</name>
<keyword evidence="2" id="KW-0732">Signal</keyword>
<comment type="caution">
    <text evidence="4">The sequence shown here is derived from an EMBL/GenBank/DDBJ whole genome shotgun (WGS) entry which is preliminary data.</text>
</comment>
<evidence type="ECO:0000256" key="2">
    <source>
        <dbReference type="SAM" id="SignalP"/>
    </source>
</evidence>
<organism evidence="4 5">
    <name type="scientific">Blastococcus goldschmidtiae</name>
    <dbReference type="NCBI Taxonomy" id="3075546"/>
    <lineage>
        <taxon>Bacteria</taxon>
        <taxon>Bacillati</taxon>
        <taxon>Actinomycetota</taxon>
        <taxon>Actinomycetes</taxon>
        <taxon>Geodermatophilales</taxon>
        <taxon>Geodermatophilaceae</taxon>
        <taxon>Blastococcus</taxon>
    </lineage>
</organism>
<dbReference type="PANTHER" id="PTHR43646">
    <property type="entry name" value="GLYCOSYLTRANSFERASE"/>
    <property type="match status" value="1"/>
</dbReference>
<dbReference type="Pfam" id="PF00535">
    <property type="entry name" value="Glycos_transf_2"/>
    <property type="match status" value="1"/>
</dbReference>